<feature type="transmembrane region" description="Helical" evidence="10">
    <location>
        <begin position="27"/>
        <end position="49"/>
    </location>
</feature>
<evidence type="ECO:0000256" key="2">
    <source>
        <dbReference type="ARBA" id="ARBA00022679"/>
    </source>
</evidence>
<evidence type="ECO:0000313" key="13">
    <source>
        <dbReference type="EMBL" id="KAF2432817.1"/>
    </source>
</evidence>
<keyword evidence="6" id="KW-0564">Palmitate</keyword>
<feature type="transmembrane region" description="Helical" evidence="10">
    <location>
        <begin position="61"/>
        <end position="81"/>
    </location>
</feature>
<evidence type="ECO:0000256" key="1">
    <source>
        <dbReference type="ARBA" id="ARBA00004141"/>
    </source>
</evidence>
<evidence type="ECO:0000256" key="5">
    <source>
        <dbReference type="ARBA" id="ARBA00023136"/>
    </source>
</evidence>
<evidence type="ECO:0000313" key="14">
    <source>
        <dbReference type="Proteomes" id="UP000800235"/>
    </source>
</evidence>
<dbReference type="GO" id="GO:0016020">
    <property type="term" value="C:membrane"/>
    <property type="evidence" value="ECO:0007669"/>
    <property type="project" value="UniProtKB-SubCell"/>
</dbReference>
<gene>
    <name evidence="13" type="ORF">EJ08DRAFT_686734</name>
</gene>
<dbReference type="Proteomes" id="UP000800235">
    <property type="component" value="Unassembled WGS sequence"/>
</dbReference>
<protein>
    <recommendedName>
        <fullName evidence="10">Palmitoyltransferase</fullName>
        <ecNumber evidence="10">2.3.1.225</ecNumber>
    </recommendedName>
</protein>
<dbReference type="InterPro" id="IPR001594">
    <property type="entry name" value="Palmitoyltrfase_DHHC"/>
</dbReference>
<evidence type="ECO:0000256" key="3">
    <source>
        <dbReference type="ARBA" id="ARBA00022692"/>
    </source>
</evidence>
<feature type="compositionally biased region" description="Polar residues" evidence="11">
    <location>
        <begin position="441"/>
        <end position="452"/>
    </location>
</feature>
<feature type="transmembrane region" description="Helical" evidence="10">
    <location>
        <begin position="167"/>
        <end position="188"/>
    </location>
</feature>
<evidence type="ECO:0000256" key="7">
    <source>
        <dbReference type="ARBA" id="ARBA00023288"/>
    </source>
</evidence>
<feature type="compositionally biased region" description="Basic and acidic residues" evidence="11">
    <location>
        <begin position="391"/>
        <end position="409"/>
    </location>
</feature>
<feature type="compositionally biased region" description="Basic and acidic residues" evidence="11">
    <location>
        <begin position="495"/>
        <end position="510"/>
    </location>
</feature>
<comment type="domain">
    <text evidence="10">The DHHC domain is required for palmitoyltransferase activity.</text>
</comment>
<dbReference type="GO" id="GO:0019706">
    <property type="term" value="F:protein-cysteine S-palmitoyltransferase activity"/>
    <property type="evidence" value="ECO:0007669"/>
    <property type="project" value="UniProtKB-EC"/>
</dbReference>
<keyword evidence="3 10" id="KW-0812">Transmembrane</keyword>
<reference evidence="13" key="1">
    <citation type="journal article" date="2020" name="Stud. Mycol.">
        <title>101 Dothideomycetes genomes: a test case for predicting lifestyles and emergence of pathogens.</title>
        <authorList>
            <person name="Haridas S."/>
            <person name="Albert R."/>
            <person name="Binder M."/>
            <person name="Bloem J."/>
            <person name="Labutti K."/>
            <person name="Salamov A."/>
            <person name="Andreopoulos B."/>
            <person name="Baker S."/>
            <person name="Barry K."/>
            <person name="Bills G."/>
            <person name="Bluhm B."/>
            <person name="Cannon C."/>
            <person name="Castanera R."/>
            <person name="Culley D."/>
            <person name="Daum C."/>
            <person name="Ezra D."/>
            <person name="Gonzalez J."/>
            <person name="Henrissat B."/>
            <person name="Kuo A."/>
            <person name="Liang C."/>
            <person name="Lipzen A."/>
            <person name="Lutzoni F."/>
            <person name="Magnuson J."/>
            <person name="Mondo S."/>
            <person name="Nolan M."/>
            <person name="Ohm R."/>
            <person name="Pangilinan J."/>
            <person name="Park H.-J."/>
            <person name="Ramirez L."/>
            <person name="Alfaro M."/>
            <person name="Sun H."/>
            <person name="Tritt A."/>
            <person name="Yoshinaga Y."/>
            <person name="Zwiers L.-H."/>
            <person name="Turgeon B."/>
            <person name="Goodwin S."/>
            <person name="Spatafora J."/>
            <person name="Crous P."/>
            <person name="Grigoriev I."/>
        </authorList>
    </citation>
    <scope>NUCLEOTIDE SEQUENCE</scope>
    <source>
        <strain evidence="13">CBS 130266</strain>
    </source>
</reference>
<feature type="compositionally biased region" description="Acidic residues" evidence="11">
    <location>
        <begin position="484"/>
        <end position="494"/>
    </location>
</feature>
<evidence type="ECO:0000256" key="10">
    <source>
        <dbReference type="RuleBase" id="RU079119"/>
    </source>
</evidence>
<keyword evidence="5 10" id="KW-0472">Membrane</keyword>
<comment type="catalytic activity">
    <reaction evidence="9 10">
        <text>L-cysteinyl-[protein] + hexadecanoyl-CoA = S-hexadecanoyl-L-cysteinyl-[protein] + CoA</text>
        <dbReference type="Rhea" id="RHEA:36683"/>
        <dbReference type="Rhea" id="RHEA-COMP:10131"/>
        <dbReference type="Rhea" id="RHEA-COMP:11032"/>
        <dbReference type="ChEBI" id="CHEBI:29950"/>
        <dbReference type="ChEBI" id="CHEBI:57287"/>
        <dbReference type="ChEBI" id="CHEBI:57379"/>
        <dbReference type="ChEBI" id="CHEBI:74151"/>
        <dbReference type="EC" id="2.3.1.225"/>
    </reaction>
</comment>
<dbReference type="OrthoDB" id="302728at2759"/>
<dbReference type="EMBL" id="MU007024">
    <property type="protein sequence ID" value="KAF2432817.1"/>
    <property type="molecule type" value="Genomic_DNA"/>
</dbReference>
<feature type="transmembrane region" description="Helical" evidence="10">
    <location>
        <begin position="208"/>
        <end position="228"/>
    </location>
</feature>
<keyword evidence="14" id="KW-1185">Reference proteome</keyword>
<dbReference type="InterPro" id="IPR039859">
    <property type="entry name" value="PFA4/ZDH16/20/ERF2-like"/>
</dbReference>
<keyword evidence="8 10" id="KW-0012">Acyltransferase</keyword>
<evidence type="ECO:0000256" key="9">
    <source>
        <dbReference type="ARBA" id="ARBA00048048"/>
    </source>
</evidence>
<keyword evidence="4 10" id="KW-1133">Transmembrane helix</keyword>
<organism evidence="13 14">
    <name type="scientific">Tothia fuscella</name>
    <dbReference type="NCBI Taxonomy" id="1048955"/>
    <lineage>
        <taxon>Eukaryota</taxon>
        <taxon>Fungi</taxon>
        <taxon>Dikarya</taxon>
        <taxon>Ascomycota</taxon>
        <taxon>Pezizomycotina</taxon>
        <taxon>Dothideomycetes</taxon>
        <taxon>Pleosporomycetidae</taxon>
        <taxon>Venturiales</taxon>
        <taxon>Cylindrosympodiaceae</taxon>
        <taxon>Tothia</taxon>
    </lineage>
</organism>
<evidence type="ECO:0000256" key="8">
    <source>
        <dbReference type="ARBA" id="ARBA00023315"/>
    </source>
</evidence>
<evidence type="ECO:0000256" key="6">
    <source>
        <dbReference type="ARBA" id="ARBA00023139"/>
    </source>
</evidence>
<feature type="region of interest" description="Disordered" evidence="11">
    <location>
        <begin position="391"/>
        <end position="423"/>
    </location>
</feature>
<comment type="subcellular location">
    <subcellularLocation>
        <location evidence="1">Membrane</location>
        <topology evidence="1">Multi-pass membrane protein</topology>
    </subcellularLocation>
</comment>
<evidence type="ECO:0000259" key="12">
    <source>
        <dbReference type="Pfam" id="PF01529"/>
    </source>
</evidence>
<keyword evidence="2 10" id="KW-0808">Transferase</keyword>
<evidence type="ECO:0000256" key="4">
    <source>
        <dbReference type="ARBA" id="ARBA00022989"/>
    </source>
</evidence>
<dbReference type="EC" id="2.3.1.225" evidence="10"/>
<feature type="region of interest" description="Disordered" evidence="11">
    <location>
        <begin position="437"/>
        <end position="541"/>
    </location>
</feature>
<evidence type="ECO:0000256" key="11">
    <source>
        <dbReference type="SAM" id="MobiDB-lite"/>
    </source>
</evidence>
<feature type="domain" description="Palmitoyltransferase DHHC" evidence="12">
    <location>
        <begin position="119"/>
        <end position="245"/>
    </location>
</feature>
<dbReference type="PROSITE" id="PS50216">
    <property type="entry name" value="DHHC"/>
    <property type="match status" value="1"/>
</dbReference>
<feature type="compositionally biased region" description="Polar residues" evidence="11">
    <location>
        <begin position="469"/>
        <end position="480"/>
    </location>
</feature>
<dbReference type="AlphaFoldDB" id="A0A9P4U1D4"/>
<comment type="similarity">
    <text evidence="10">Belongs to the DHHC palmitoyltransferase family.</text>
</comment>
<name>A0A9P4U1D4_9PEZI</name>
<sequence length="541" mass="62050">MATLAPPESYSPNRRRGKSCVRMCERYCCNVLTYFPLVFVYGLTSWAVWVQADMNLKKGSWWGYFLALLGILLYGLLNWSYTTAVFTDPGSPLTTTPGYSFLPTTEPRPYSSLTVKSSGEMRFCKKCQAKKPDRAHHCSTCRRCVLKMDHHCPWLATCVGLRNYKCFLLFLIYTCLFCWLCFAVSAMWMYSSIVIDGSIEDSLMPVNYILLSVLSGIIGLVISGFTAWHIHLTASGSTTIESLEKTRYLSPLRAQMQSHLSPQRTYVDDEHHNLGEQLRDFGDTITQIHANALPGVLRPEEGEERMSPAQNSLRRNYDWDAQERQRERDRYNEYLDEEDNSKLPNAFNLGWKKNMTAVMGPDPWLWWLPVCNSLGDGWTWEPSDKWKEARDQIRTRRQEESRQQAEREVQAGWARSPADAPTRQDYAQHVETMQYGKFPWTPQQRNGVSTPGQVDRGIGKRQDEDDDSGSTPLRNRSPANGTEDGYDISSDEEVADSKARLLRVQHEPHPGSRVQENWNDLPDDMVKGRRRSPRGGSRRGR</sequence>
<dbReference type="PANTHER" id="PTHR12246">
    <property type="entry name" value="PALMITOYLTRANSFERASE ZDHHC16"/>
    <property type="match status" value="1"/>
</dbReference>
<feature type="compositionally biased region" description="Basic residues" evidence="11">
    <location>
        <begin position="528"/>
        <end position="541"/>
    </location>
</feature>
<proteinExistence type="inferred from homology"/>
<accession>A0A9P4U1D4</accession>
<comment type="caution">
    <text evidence="13">The sequence shown here is derived from an EMBL/GenBank/DDBJ whole genome shotgun (WGS) entry which is preliminary data.</text>
</comment>
<dbReference type="Pfam" id="PF01529">
    <property type="entry name" value="DHHC"/>
    <property type="match status" value="1"/>
</dbReference>
<keyword evidence="7" id="KW-0449">Lipoprotein</keyword>